<dbReference type="Proteomes" id="UP001642360">
    <property type="component" value="Unassembled WGS sequence"/>
</dbReference>
<dbReference type="EMBL" id="CAUOFW020002036">
    <property type="protein sequence ID" value="CAK9150423.1"/>
    <property type="molecule type" value="Genomic_DNA"/>
</dbReference>
<organism evidence="1 2">
    <name type="scientific">Ilex paraguariensis</name>
    <name type="common">yerba mate</name>
    <dbReference type="NCBI Taxonomy" id="185542"/>
    <lineage>
        <taxon>Eukaryota</taxon>
        <taxon>Viridiplantae</taxon>
        <taxon>Streptophyta</taxon>
        <taxon>Embryophyta</taxon>
        <taxon>Tracheophyta</taxon>
        <taxon>Spermatophyta</taxon>
        <taxon>Magnoliopsida</taxon>
        <taxon>eudicotyledons</taxon>
        <taxon>Gunneridae</taxon>
        <taxon>Pentapetalae</taxon>
        <taxon>asterids</taxon>
        <taxon>campanulids</taxon>
        <taxon>Aquifoliales</taxon>
        <taxon>Aquifoliaceae</taxon>
        <taxon>Ilex</taxon>
    </lineage>
</organism>
<sequence>MGTEWATTILSQTIGRLAILSTSISYIELGERKTNSELSGVLQKKDFELSEALKNKDFELVDEMKATKYVVVNEYKDSFEVKKKIFEYFDNGLRSS</sequence>
<gene>
    <name evidence="1" type="ORF">ILEXP_LOCUS18574</name>
</gene>
<evidence type="ECO:0000313" key="2">
    <source>
        <dbReference type="Proteomes" id="UP001642360"/>
    </source>
</evidence>
<keyword evidence="2" id="KW-1185">Reference proteome</keyword>
<reference evidence="1 2" key="1">
    <citation type="submission" date="2024-02" db="EMBL/GenBank/DDBJ databases">
        <authorList>
            <person name="Vignale AGUSTIN F."/>
            <person name="Sosa J E."/>
            <person name="Modenutti C."/>
        </authorList>
    </citation>
    <scope>NUCLEOTIDE SEQUENCE [LARGE SCALE GENOMIC DNA]</scope>
</reference>
<accession>A0ABC8RZK7</accession>
<name>A0ABC8RZK7_9AQUA</name>
<evidence type="ECO:0000313" key="1">
    <source>
        <dbReference type="EMBL" id="CAK9150423.1"/>
    </source>
</evidence>
<dbReference type="AlphaFoldDB" id="A0ABC8RZK7"/>
<protein>
    <submittedName>
        <fullName evidence="1">Uncharacterized protein</fullName>
    </submittedName>
</protein>
<comment type="caution">
    <text evidence="1">The sequence shown here is derived from an EMBL/GenBank/DDBJ whole genome shotgun (WGS) entry which is preliminary data.</text>
</comment>
<proteinExistence type="predicted"/>